<gene>
    <name evidence="1" type="ORF">NQ317_010268</name>
</gene>
<dbReference type="EMBL" id="JAPWTJ010000697">
    <property type="protein sequence ID" value="KAJ8976314.1"/>
    <property type="molecule type" value="Genomic_DNA"/>
</dbReference>
<protein>
    <submittedName>
        <fullName evidence="1">Uncharacterized protein</fullName>
    </submittedName>
</protein>
<name>A0ABQ9JFF3_9CUCU</name>
<comment type="caution">
    <text evidence="1">The sequence shown here is derived from an EMBL/GenBank/DDBJ whole genome shotgun (WGS) entry which is preliminary data.</text>
</comment>
<dbReference type="Proteomes" id="UP001162164">
    <property type="component" value="Unassembled WGS sequence"/>
</dbReference>
<keyword evidence="2" id="KW-1185">Reference proteome</keyword>
<accession>A0ABQ9JFF3</accession>
<evidence type="ECO:0000313" key="2">
    <source>
        <dbReference type="Proteomes" id="UP001162164"/>
    </source>
</evidence>
<proteinExistence type="predicted"/>
<evidence type="ECO:0000313" key="1">
    <source>
        <dbReference type="EMBL" id="KAJ8976314.1"/>
    </source>
</evidence>
<organism evidence="1 2">
    <name type="scientific">Molorchus minor</name>
    <dbReference type="NCBI Taxonomy" id="1323400"/>
    <lineage>
        <taxon>Eukaryota</taxon>
        <taxon>Metazoa</taxon>
        <taxon>Ecdysozoa</taxon>
        <taxon>Arthropoda</taxon>
        <taxon>Hexapoda</taxon>
        <taxon>Insecta</taxon>
        <taxon>Pterygota</taxon>
        <taxon>Neoptera</taxon>
        <taxon>Endopterygota</taxon>
        <taxon>Coleoptera</taxon>
        <taxon>Polyphaga</taxon>
        <taxon>Cucujiformia</taxon>
        <taxon>Chrysomeloidea</taxon>
        <taxon>Cerambycidae</taxon>
        <taxon>Lamiinae</taxon>
        <taxon>Monochamini</taxon>
        <taxon>Molorchus</taxon>
    </lineage>
</organism>
<reference evidence="1" key="1">
    <citation type="journal article" date="2023" name="Insect Mol. Biol.">
        <title>Genome sequencing provides insights into the evolution of gene families encoding plant cell wall-degrading enzymes in longhorned beetles.</title>
        <authorList>
            <person name="Shin N.R."/>
            <person name="Okamura Y."/>
            <person name="Kirsch R."/>
            <person name="Pauchet Y."/>
        </authorList>
    </citation>
    <scope>NUCLEOTIDE SEQUENCE</scope>
    <source>
        <strain evidence="1">MMC_N1</strain>
    </source>
</reference>
<sequence length="86" mass="9824">MVFSALKVIHCTTPSQQVVLMKSWFIIIVALEANKDSTKNNYFYSYTQTHSKVTSNSLRRKVVVGAYVKCFSLQTATAFRQLNRNT</sequence>